<dbReference type="PANTHER" id="PTHR33167">
    <property type="entry name" value="TRANSCRIPTION FACTOR, PUTATIVE (DUF863)-RELATED"/>
    <property type="match status" value="1"/>
</dbReference>
<proteinExistence type="predicted"/>
<gene>
    <name evidence="2" type="ORF">ACH5RR_025830</name>
</gene>
<dbReference type="EMBL" id="JBJUIK010000011">
    <property type="protein sequence ID" value="KAL3513113.1"/>
    <property type="molecule type" value="Genomic_DNA"/>
</dbReference>
<keyword evidence="3" id="KW-1185">Reference proteome</keyword>
<name>A0ABD2Z1X2_9GENT</name>
<evidence type="ECO:0000256" key="1">
    <source>
        <dbReference type="SAM" id="MobiDB-lite"/>
    </source>
</evidence>
<reference evidence="2 3" key="1">
    <citation type="submission" date="2024-11" db="EMBL/GenBank/DDBJ databases">
        <title>A near-complete genome assembly of Cinchona calisaya.</title>
        <authorList>
            <person name="Lian D.C."/>
            <person name="Zhao X.W."/>
            <person name="Wei L."/>
        </authorList>
    </citation>
    <scope>NUCLEOTIDE SEQUENCE [LARGE SCALE GENOMIC DNA]</scope>
    <source>
        <tissue evidence="2">Nenye</tissue>
    </source>
</reference>
<evidence type="ECO:0000313" key="2">
    <source>
        <dbReference type="EMBL" id="KAL3513113.1"/>
    </source>
</evidence>
<feature type="region of interest" description="Disordered" evidence="1">
    <location>
        <begin position="622"/>
        <end position="663"/>
    </location>
</feature>
<evidence type="ECO:0000313" key="3">
    <source>
        <dbReference type="Proteomes" id="UP001630127"/>
    </source>
</evidence>
<protein>
    <submittedName>
        <fullName evidence="2">Uncharacterized protein</fullName>
    </submittedName>
</protein>
<dbReference type="InterPro" id="IPR008581">
    <property type="entry name" value="DUF863_pln"/>
</dbReference>
<organism evidence="2 3">
    <name type="scientific">Cinchona calisaya</name>
    <dbReference type="NCBI Taxonomy" id="153742"/>
    <lineage>
        <taxon>Eukaryota</taxon>
        <taxon>Viridiplantae</taxon>
        <taxon>Streptophyta</taxon>
        <taxon>Embryophyta</taxon>
        <taxon>Tracheophyta</taxon>
        <taxon>Spermatophyta</taxon>
        <taxon>Magnoliopsida</taxon>
        <taxon>eudicotyledons</taxon>
        <taxon>Gunneridae</taxon>
        <taxon>Pentapetalae</taxon>
        <taxon>asterids</taxon>
        <taxon>lamiids</taxon>
        <taxon>Gentianales</taxon>
        <taxon>Rubiaceae</taxon>
        <taxon>Cinchonoideae</taxon>
        <taxon>Cinchoneae</taxon>
        <taxon>Cinchona</taxon>
    </lineage>
</organism>
<sequence length="900" mass="99824">MQCTSYFYSRDQNVDASGILWQQFDGAVFSRSGRDYNILFQPPSIDQYLVYNRELLRETMLKHEAIFKYQVHELHRLYGRQRELMDEIERRELNKYHLQVQTSPSNYSVSGMQCDTSKKALQIPCWLLLNPRGDMPSAQGVEGFQKPSSFYSREGIHTGSNVYLAENHLKELDVSSRRRNKHGKLMLDLELPAEELMDSDEGEQLEEEKFAEVSSVLHDPSIRCIDSLPKSNLILDGKTPSNLNTSCRKTSCLFDLNEPVECDEPVSTTYTSLIDLNASSAEVMQLEQDLSGNRKSEFTVLNEVARDILEGKGSLRCSIISGLRVSFVGKSPLSCNDKTSLHSTSAKKDQDLFDTNRQRMLSPCVTPSPQFVQLFDQTNTGASTSVSSQRASFREVPIAIQALPCFNSPDFISRTSKSSIGSSGMKEKYLCSTKNRACSTSLGSITSHMSSNSDNQTIAEHYSVARCVKDSDQKNPVVDMDLNVLPSSSLQETEVSQDEGKGIDGEKVHENSVGKLNGLSIKPDHEGNVVVSTKLTEPPTSSSQFCAITLINSPSNSSENEDIQNGKKSDILAVIMASDPSHISEICPKDDTHLATESGKEISESKTCFDWRFSISEQKSSEVSSEITGVGTDLEAPISPDNKEHSPPREESEDNQSEKLRDSDKDLDRIAAEAIISISLSGKHLNTSIDGPLEASVDCLNWFAGIVSSVAGNVGNGFEDLPSGALRGNCNELAPNIFEYSEATTFKFLENKVEDPCYMTIDENKMIGDILLPSRQGRGRARKAREWKEFQSVLPCAASLGKYDVTKNLRPVEGLTVAARTAAKAVKVRKNMGRVGRARGRRQSKKFPSSVVGKKVCSGSEQQIFESEQSFLQRCLFGWGKKNRRQKHRRARNSIDLGLS</sequence>
<dbReference type="Pfam" id="PF05904">
    <property type="entry name" value="DUF863"/>
    <property type="match status" value="2"/>
</dbReference>
<dbReference type="PANTHER" id="PTHR33167:SF18">
    <property type="entry name" value="GB|AAF67766.1"/>
    <property type="match status" value="1"/>
</dbReference>
<dbReference type="AlphaFoldDB" id="A0ABD2Z1X2"/>
<accession>A0ABD2Z1X2</accession>
<comment type="caution">
    <text evidence="2">The sequence shown here is derived from an EMBL/GenBank/DDBJ whole genome shotgun (WGS) entry which is preliminary data.</text>
</comment>
<dbReference type="Proteomes" id="UP001630127">
    <property type="component" value="Unassembled WGS sequence"/>
</dbReference>
<feature type="compositionally biased region" description="Basic and acidic residues" evidence="1">
    <location>
        <begin position="641"/>
        <end position="663"/>
    </location>
</feature>